<evidence type="ECO:0000313" key="3">
    <source>
        <dbReference type="Proteomes" id="UP001274896"/>
    </source>
</evidence>
<accession>A0AAE0VFM2</accession>
<dbReference type="EMBL" id="JAUCMX010000001">
    <property type="protein sequence ID" value="KAK3557077.1"/>
    <property type="molecule type" value="Genomic_DNA"/>
</dbReference>
<organism evidence="2 3">
    <name type="scientific">Hemibagrus guttatus</name>
    <dbReference type="NCBI Taxonomy" id="175788"/>
    <lineage>
        <taxon>Eukaryota</taxon>
        <taxon>Metazoa</taxon>
        <taxon>Chordata</taxon>
        <taxon>Craniata</taxon>
        <taxon>Vertebrata</taxon>
        <taxon>Euteleostomi</taxon>
        <taxon>Actinopterygii</taxon>
        <taxon>Neopterygii</taxon>
        <taxon>Teleostei</taxon>
        <taxon>Ostariophysi</taxon>
        <taxon>Siluriformes</taxon>
        <taxon>Bagridae</taxon>
        <taxon>Hemibagrus</taxon>
    </lineage>
</organism>
<evidence type="ECO:0000313" key="2">
    <source>
        <dbReference type="EMBL" id="KAK3557077.1"/>
    </source>
</evidence>
<gene>
    <name evidence="2" type="ORF">QTP70_024759</name>
</gene>
<sequence>MSPPLASGIKQCQGLKAWSSQQVSGNHSHEHTWLLCQNIHKRASGEFLYAVVKEGQHVNHQQDHGHPRVIDVHGEGIK</sequence>
<feature type="non-terminal residue" evidence="2">
    <location>
        <position position="1"/>
    </location>
</feature>
<dbReference type="AlphaFoldDB" id="A0AAE0VFM2"/>
<name>A0AAE0VFM2_9TELE</name>
<feature type="region of interest" description="Disordered" evidence="1">
    <location>
        <begin position="58"/>
        <end position="78"/>
    </location>
</feature>
<evidence type="ECO:0000256" key="1">
    <source>
        <dbReference type="SAM" id="MobiDB-lite"/>
    </source>
</evidence>
<reference evidence="2" key="1">
    <citation type="submission" date="2023-06" db="EMBL/GenBank/DDBJ databases">
        <title>Male Hemibagrus guttatus genome.</title>
        <authorList>
            <person name="Bian C."/>
        </authorList>
    </citation>
    <scope>NUCLEOTIDE SEQUENCE</scope>
    <source>
        <strain evidence="2">Male_cb2023</strain>
        <tissue evidence="2">Muscle</tissue>
    </source>
</reference>
<dbReference type="Proteomes" id="UP001274896">
    <property type="component" value="Unassembled WGS sequence"/>
</dbReference>
<comment type="caution">
    <text evidence="2">The sequence shown here is derived from an EMBL/GenBank/DDBJ whole genome shotgun (WGS) entry which is preliminary data.</text>
</comment>
<proteinExistence type="predicted"/>
<keyword evidence="3" id="KW-1185">Reference proteome</keyword>
<protein>
    <submittedName>
        <fullName evidence="2">Uncharacterized protein</fullName>
    </submittedName>
</protein>